<proteinExistence type="predicted"/>
<dbReference type="Proteomes" id="UP000219356">
    <property type="component" value="Unassembled WGS sequence"/>
</dbReference>
<reference evidence="2" key="1">
    <citation type="submission" date="2017-09" db="EMBL/GenBank/DDBJ databases">
        <authorList>
            <person name="Varghese N."/>
            <person name="Submissions S."/>
        </authorList>
    </citation>
    <scope>NUCLEOTIDE SEQUENCE [LARGE SCALE GENOMIC DNA]</scope>
    <source>
        <strain evidence="2">CGMCC 1.8913</strain>
    </source>
</reference>
<dbReference type="AlphaFoldDB" id="A0A285NSK3"/>
<evidence type="ECO:0000313" key="1">
    <source>
        <dbReference type="EMBL" id="SNZ10826.1"/>
    </source>
</evidence>
<organism evidence="1 2">
    <name type="scientific">Terribacillus aidingensis</name>
    <dbReference type="NCBI Taxonomy" id="586416"/>
    <lineage>
        <taxon>Bacteria</taxon>
        <taxon>Bacillati</taxon>
        <taxon>Bacillota</taxon>
        <taxon>Bacilli</taxon>
        <taxon>Bacillales</taxon>
        <taxon>Bacillaceae</taxon>
        <taxon>Terribacillus</taxon>
    </lineage>
</organism>
<sequence length="275" mass="31641">MRKWLISSCVFFSFVLCSLYFIRLQQPQPVIQHFPLNTSAAFTNAATSLKKIDFRRIRWHIQSTLNQDAYLRQDIGLLYENGELVGVLNKWQQPARALQQQTTHTLHPNKQLDAISYHFAELHHNDITSTSKMTGIRTYTANKFELFSFPKSDSETNAQYLAESQTNSTLQYVWTEAKQQLSIPAANYIEVPLTALPTADLAAINGLSDDKKRQEIISRLWEGLYRNYLVPIGPAVEKGTVKTYIPLLLFDKNGKHLRVIYQDETGKHAELLQYY</sequence>
<protein>
    <submittedName>
        <fullName evidence="1">Uncharacterized protein</fullName>
    </submittedName>
</protein>
<dbReference type="RefSeq" id="WP_097041437.1">
    <property type="nucleotide sequence ID" value="NZ_OBEK01000002.1"/>
</dbReference>
<gene>
    <name evidence="1" type="ORF">SAMN05421503_1873</name>
</gene>
<accession>A0A285NSK3</accession>
<dbReference type="EMBL" id="OBEK01000002">
    <property type="protein sequence ID" value="SNZ10826.1"/>
    <property type="molecule type" value="Genomic_DNA"/>
</dbReference>
<evidence type="ECO:0000313" key="2">
    <source>
        <dbReference type="Proteomes" id="UP000219356"/>
    </source>
</evidence>
<dbReference type="OrthoDB" id="2959394at2"/>
<keyword evidence="2" id="KW-1185">Reference proteome</keyword>
<name>A0A285NSK3_9BACI</name>